<feature type="compositionally biased region" description="Polar residues" evidence="2">
    <location>
        <begin position="138"/>
        <end position="149"/>
    </location>
</feature>
<dbReference type="EMBL" id="LGUC01000002">
    <property type="protein sequence ID" value="KPN29262.1"/>
    <property type="molecule type" value="Genomic_DNA"/>
</dbReference>
<dbReference type="RefSeq" id="WP_054585001.1">
    <property type="nucleotide sequence ID" value="NZ_LGUC01000002.1"/>
</dbReference>
<dbReference type="STRING" id="699431.SY89_03496"/>
<organism evidence="3 4">
    <name type="scientific">Halolamina pelagica</name>
    <dbReference type="NCBI Taxonomy" id="699431"/>
    <lineage>
        <taxon>Archaea</taxon>
        <taxon>Methanobacteriati</taxon>
        <taxon>Methanobacteriota</taxon>
        <taxon>Stenosarchaea group</taxon>
        <taxon>Halobacteria</taxon>
        <taxon>Halobacteriales</taxon>
        <taxon>Haloferacaceae</taxon>
    </lineage>
</organism>
<accession>A0A0P7H7D0</accession>
<evidence type="ECO:0000256" key="1">
    <source>
        <dbReference type="SAM" id="Coils"/>
    </source>
</evidence>
<evidence type="ECO:0000313" key="3">
    <source>
        <dbReference type="EMBL" id="KPN29262.1"/>
    </source>
</evidence>
<gene>
    <name evidence="3" type="ORF">SY89_03496</name>
</gene>
<feature type="compositionally biased region" description="Basic and acidic residues" evidence="2">
    <location>
        <begin position="150"/>
        <end position="163"/>
    </location>
</feature>
<evidence type="ECO:0000313" key="4">
    <source>
        <dbReference type="Proteomes" id="UP000050535"/>
    </source>
</evidence>
<dbReference type="OrthoDB" id="351360at2157"/>
<dbReference type="Proteomes" id="UP000050535">
    <property type="component" value="Unassembled WGS sequence"/>
</dbReference>
<keyword evidence="4" id="KW-1185">Reference proteome</keyword>
<comment type="caution">
    <text evidence="3">The sequence shown here is derived from an EMBL/GenBank/DDBJ whole genome shotgun (WGS) entry which is preliminary data.</text>
</comment>
<name>A0A0P7H7D0_9EURY</name>
<feature type="region of interest" description="Disordered" evidence="2">
    <location>
        <begin position="335"/>
        <end position="365"/>
    </location>
</feature>
<keyword evidence="1" id="KW-0175">Coiled coil</keyword>
<sequence>MILSRINAQLTDHEFERRIDELWERNEDDLDDSLASLSESEPTRKYEEGIDPYLADSAADVETELSNTSWYQRSKRKRLKQTLREIEQTREELERLFEEFDQLQTLQNRITTGELPPLQAALDALEEFLRSHHETGSELVSQRQSQIRTLESRRDAHRDRVDPTDTFTGSIGDIPLTLDPGREIGRQSLTAAETLFDLIDDGLLDRDQILRQIKTAMGVLSEPMEDTFETSGIGSRESLHRIVIPMTASGNADVFSMDGDIQSNLDIIANNNDVEEMLNGCWVDDPFGLTFVMLHGNVKLQNTSEFRVVKERWHEGTLQRLLGSDIDLPHHNAYPELIPSVPGPMETRVDDDATSTSASDGVTGE</sequence>
<feature type="compositionally biased region" description="Low complexity" evidence="2">
    <location>
        <begin position="354"/>
        <end position="365"/>
    </location>
</feature>
<feature type="region of interest" description="Disordered" evidence="2">
    <location>
        <begin position="133"/>
        <end position="174"/>
    </location>
</feature>
<evidence type="ECO:0000256" key="2">
    <source>
        <dbReference type="SAM" id="MobiDB-lite"/>
    </source>
</evidence>
<protein>
    <submittedName>
        <fullName evidence="3">Uncharacterized protein</fullName>
    </submittedName>
</protein>
<dbReference type="AlphaFoldDB" id="A0A0P7H7D0"/>
<proteinExistence type="predicted"/>
<feature type="coiled-coil region" evidence="1">
    <location>
        <begin position="72"/>
        <end position="106"/>
    </location>
</feature>
<reference evidence="4" key="1">
    <citation type="submission" date="2013-11" db="EMBL/GenBank/DDBJ databases">
        <authorList>
            <person name="Hoang H.T."/>
            <person name="Killian M.L."/>
            <person name="Madson D.M."/>
            <person name="Arruda P.H.E."/>
            <person name="Sun D."/>
            <person name="Schwartz K.J."/>
            <person name="Yoon K."/>
        </authorList>
    </citation>
    <scope>NUCLEOTIDE SEQUENCE [LARGE SCALE GENOMIC DNA]</scope>
    <source>
        <strain evidence="4">CDK2</strain>
    </source>
</reference>